<dbReference type="CDD" id="cd12330">
    <property type="entry name" value="RRM2_Hrp1p"/>
    <property type="match status" value="1"/>
</dbReference>
<evidence type="ECO:0000313" key="5">
    <source>
        <dbReference type="EMBL" id="KAK4779090.1"/>
    </source>
</evidence>
<dbReference type="SUPFAM" id="SSF54928">
    <property type="entry name" value="RNA-binding domain, RBD"/>
    <property type="match status" value="1"/>
</dbReference>
<dbReference type="GO" id="GO:0003729">
    <property type="term" value="F:mRNA binding"/>
    <property type="evidence" value="ECO:0007669"/>
    <property type="project" value="TreeGrafter"/>
</dbReference>
<evidence type="ECO:0000256" key="1">
    <source>
        <dbReference type="ARBA" id="ARBA00022737"/>
    </source>
</evidence>
<dbReference type="FunFam" id="3.30.70.330:FF:000102">
    <property type="entry name" value="Heterogeneous nuclear ribonucleoprotein 1"/>
    <property type="match status" value="1"/>
</dbReference>
<dbReference type="Gene3D" id="3.30.70.330">
    <property type="match status" value="1"/>
</dbReference>
<sequence length="360" mass="37866">MIFVGGLASNVTESDFKMYFDQFGRITDVVVMYDHTTQRPRGFGFITFDSEDAVDRVLVKSFHDLNGKMVEVKRAVPKEPSPSPSRSPLIGHNYNLGSGRVNNFLNSYPSCYNMASIGTFGVRMDSGLSSVATARGGASPFNGSGHGMGMNLANNLGYGRVSGSFFNGNSVRLSNPIGFQGETRYPSGLTSNLGRLWGNDDLGSNASSAKLGAFLGTGNGSFGFSLGNTAGSHWSPIQSSKGGDAASSYPNGTIEFGNGEGNAFGLVEGIGRRSSDSFVDPNSSFYGASGNFEEGYSDLYSDGSGYDRSNWLAPTSEGNISGSFSYGFGDIGSEIGSRNTESFVGNYTAAGREANRGIAA</sequence>
<evidence type="ECO:0000256" key="2">
    <source>
        <dbReference type="ARBA" id="ARBA00022884"/>
    </source>
</evidence>
<organism evidence="5 6">
    <name type="scientific">Trapa natans</name>
    <name type="common">Water chestnut</name>
    <dbReference type="NCBI Taxonomy" id="22666"/>
    <lineage>
        <taxon>Eukaryota</taxon>
        <taxon>Viridiplantae</taxon>
        <taxon>Streptophyta</taxon>
        <taxon>Embryophyta</taxon>
        <taxon>Tracheophyta</taxon>
        <taxon>Spermatophyta</taxon>
        <taxon>Magnoliopsida</taxon>
        <taxon>eudicotyledons</taxon>
        <taxon>Gunneridae</taxon>
        <taxon>Pentapetalae</taxon>
        <taxon>rosids</taxon>
        <taxon>malvids</taxon>
        <taxon>Myrtales</taxon>
        <taxon>Lythraceae</taxon>
        <taxon>Trapa</taxon>
    </lineage>
</organism>
<dbReference type="GO" id="GO:0006417">
    <property type="term" value="P:regulation of translation"/>
    <property type="evidence" value="ECO:0007669"/>
    <property type="project" value="TreeGrafter"/>
</dbReference>
<dbReference type="SMART" id="SM00360">
    <property type="entry name" value="RRM"/>
    <property type="match status" value="1"/>
</dbReference>
<dbReference type="PANTHER" id="PTHR48032">
    <property type="entry name" value="RNA-BINDING PROTEIN MUSASHI HOMOLOG RBP6"/>
    <property type="match status" value="1"/>
</dbReference>
<dbReference type="EMBL" id="JAXQNO010000017">
    <property type="protein sequence ID" value="KAK4779090.1"/>
    <property type="molecule type" value="Genomic_DNA"/>
</dbReference>
<name>A0AAN7QWY6_TRANT</name>
<proteinExistence type="predicted"/>
<protein>
    <recommendedName>
        <fullName evidence="4">RRM domain-containing protein</fullName>
    </recommendedName>
</protein>
<dbReference type="InterPro" id="IPR000504">
    <property type="entry name" value="RRM_dom"/>
</dbReference>
<dbReference type="InterPro" id="IPR035979">
    <property type="entry name" value="RBD_domain_sf"/>
</dbReference>
<dbReference type="InterPro" id="IPR012677">
    <property type="entry name" value="Nucleotide-bd_a/b_plait_sf"/>
</dbReference>
<comment type="caution">
    <text evidence="5">The sequence shown here is derived from an EMBL/GenBank/DDBJ whole genome shotgun (WGS) entry which is preliminary data.</text>
</comment>
<dbReference type="PROSITE" id="PS50102">
    <property type="entry name" value="RRM"/>
    <property type="match status" value="1"/>
</dbReference>
<keyword evidence="2 3" id="KW-0694">RNA-binding</keyword>
<keyword evidence="6" id="KW-1185">Reference proteome</keyword>
<feature type="domain" description="RRM" evidence="4">
    <location>
        <begin position="1"/>
        <end position="77"/>
    </location>
</feature>
<evidence type="ECO:0000313" key="6">
    <source>
        <dbReference type="Proteomes" id="UP001346149"/>
    </source>
</evidence>
<dbReference type="PANTHER" id="PTHR48032:SF6">
    <property type="entry name" value="RNA-BINDING (RRM_RBD_RNP MOTIFS) FAMILY PROTEIN"/>
    <property type="match status" value="1"/>
</dbReference>
<dbReference type="AlphaFoldDB" id="A0AAN7QWY6"/>
<evidence type="ECO:0000256" key="3">
    <source>
        <dbReference type="PROSITE-ProRule" id="PRU00176"/>
    </source>
</evidence>
<reference evidence="5 6" key="1">
    <citation type="journal article" date="2023" name="Hortic Res">
        <title>Pangenome of water caltrop reveals structural variations and asymmetric subgenome divergence after allopolyploidization.</title>
        <authorList>
            <person name="Zhang X."/>
            <person name="Chen Y."/>
            <person name="Wang L."/>
            <person name="Yuan Y."/>
            <person name="Fang M."/>
            <person name="Shi L."/>
            <person name="Lu R."/>
            <person name="Comes H.P."/>
            <person name="Ma Y."/>
            <person name="Chen Y."/>
            <person name="Huang G."/>
            <person name="Zhou Y."/>
            <person name="Zheng Z."/>
            <person name="Qiu Y."/>
        </authorList>
    </citation>
    <scope>NUCLEOTIDE SEQUENCE [LARGE SCALE GENOMIC DNA]</scope>
    <source>
        <strain evidence="5">F231</strain>
    </source>
</reference>
<keyword evidence="1" id="KW-0677">Repeat</keyword>
<gene>
    <name evidence="5" type="ORF">SAY86_006618</name>
</gene>
<dbReference type="Pfam" id="PF00076">
    <property type="entry name" value="RRM_1"/>
    <property type="match status" value="1"/>
</dbReference>
<dbReference type="Proteomes" id="UP001346149">
    <property type="component" value="Unassembled WGS sequence"/>
</dbReference>
<accession>A0AAN7QWY6</accession>
<evidence type="ECO:0000259" key="4">
    <source>
        <dbReference type="PROSITE" id="PS50102"/>
    </source>
</evidence>